<evidence type="ECO:0000313" key="2">
    <source>
        <dbReference type="WBParaSite" id="HCON_00067170-00001"/>
    </source>
</evidence>
<sequence length="305" mass="34298">MRGLPRSERPRPKKLVRIGTLNETLWKGAKAREIGEGVKPSYNAEDTKQNGVAIAKAEPLQDSVTTVNRVSSRIMVVRIDTKEGQWTIISVYAPQAGCPVYEKDKFYLSLDEAIRSVPEIDHLTIAGREIGLQALAKDRAPEDLAAYRTSKRLAKAAVATEMDALYEKLDSREGEKFVFRLAKARHRATQDIGVVKSVRNSEGAILRKPRERQRLDGIAIVAWKALGEEESQVRGVPISKQKGDAMECSIYRGIRLTAHTMKLSERLVDSRLRELVPISQEQFSFIPERSTTEVIFIARQTPQIY</sequence>
<dbReference type="AlphaFoldDB" id="A0A7I5E8J4"/>
<proteinExistence type="predicted"/>
<dbReference type="InterPro" id="IPR036691">
    <property type="entry name" value="Endo/exonu/phosph_ase_sf"/>
</dbReference>
<protein>
    <submittedName>
        <fullName evidence="2">S1 motif domain-containing protein</fullName>
    </submittedName>
</protein>
<dbReference type="OMA" id="DAMECSI"/>
<keyword evidence="1" id="KW-1185">Reference proteome</keyword>
<reference evidence="2" key="1">
    <citation type="submission" date="2020-12" db="UniProtKB">
        <authorList>
            <consortium name="WormBaseParasite"/>
        </authorList>
    </citation>
    <scope>IDENTIFICATION</scope>
    <source>
        <strain evidence="2">MHco3</strain>
    </source>
</reference>
<dbReference type="OrthoDB" id="410542at2759"/>
<evidence type="ECO:0000313" key="1">
    <source>
        <dbReference type="Proteomes" id="UP000025227"/>
    </source>
</evidence>
<dbReference type="Gene3D" id="3.60.10.10">
    <property type="entry name" value="Endonuclease/exonuclease/phosphatase"/>
    <property type="match status" value="1"/>
</dbReference>
<organism evidence="1 2">
    <name type="scientific">Haemonchus contortus</name>
    <name type="common">Barber pole worm</name>
    <dbReference type="NCBI Taxonomy" id="6289"/>
    <lineage>
        <taxon>Eukaryota</taxon>
        <taxon>Metazoa</taxon>
        <taxon>Ecdysozoa</taxon>
        <taxon>Nematoda</taxon>
        <taxon>Chromadorea</taxon>
        <taxon>Rhabditida</taxon>
        <taxon>Rhabditina</taxon>
        <taxon>Rhabditomorpha</taxon>
        <taxon>Strongyloidea</taxon>
        <taxon>Trichostrongylidae</taxon>
        <taxon>Haemonchus</taxon>
    </lineage>
</organism>
<dbReference type="WBParaSite" id="HCON_00067170-00001">
    <property type="protein sequence ID" value="HCON_00067170-00001"/>
    <property type="gene ID" value="HCON_00067170"/>
</dbReference>
<name>A0A7I5E8J4_HAECO</name>
<accession>A0A7I5E8J4</accession>
<dbReference type="Proteomes" id="UP000025227">
    <property type="component" value="Unplaced"/>
</dbReference>